<feature type="region of interest" description="Disordered" evidence="1">
    <location>
        <begin position="402"/>
        <end position="426"/>
    </location>
</feature>
<feature type="region of interest" description="Disordered" evidence="1">
    <location>
        <begin position="220"/>
        <end position="247"/>
    </location>
</feature>
<accession>A0A9P8MZN6</accession>
<dbReference type="AlphaFoldDB" id="A0A9P8MZN6"/>
<comment type="caution">
    <text evidence="2">The sequence shown here is derived from an EMBL/GenBank/DDBJ whole genome shotgun (WGS) entry which is preliminary data.</text>
</comment>
<dbReference type="GeneID" id="68354845"/>
<feature type="region of interest" description="Disordered" evidence="1">
    <location>
        <begin position="89"/>
        <end position="122"/>
    </location>
</feature>
<protein>
    <submittedName>
        <fullName evidence="2">Uncharacterized protein</fullName>
    </submittedName>
</protein>
<evidence type="ECO:0000256" key="1">
    <source>
        <dbReference type="SAM" id="MobiDB-lite"/>
    </source>
</evidence>
<gene>
    <name evidence="2" type="ORF">HRG_05716</name>
</gene>
<reference evidence="2" key="1">
    <citation type="submission" date="2021-09" db="EMBL/GenBank/DDBJ databases">
        <title>A high-quality genome of the endoparasitic fungus Hirsutella rhossiliensis with a comparison of Hirsutella genomes reveals transposable elements contributing to genome size variation.</title>
        <authorList>
            <person name="Lin R."/>
            <person name="Jiao Y."/>
            <person name="Sun X."/>
            <person name="Ling J."/>
            <person name="Xie B."/>
            <person name="Cheng X."/>
        </authorList>
    </citation>
    <scope>NUCLEOTIDE SEQUENCE</scope>
    <source>
        <strain evidence="2">HR02</strain>
    </source>
</reference>
<sequence length="540" mass="60118">MRSDTPGSANRQIPLLCTVCPETPRFSDVSHLLTHIASKGHLHHETQTRLKSHQDLEASVVMDQYENWYKDNGIEALLVERMKAKQLKEAAKTRRARGVTPFPAPKTKRRTKRLGSGTAVKSEQEEFAQEYPLFPGFFASDYDAEHQDDLFPSNDTLSLKGQVWPGMGKMDLANEDMRRTRNQRKPNSVIEKMRRVSEGIEPTQVVMTSDFEVERVKGVYDGSSPIPGQEEEETPKKAGKPKRKRTEALADISANVPRGAIRRPGRSTLARSNRVPHIQLEYDCDTSSEQSPSLGGFRNGHDIFQDDDGGPGIYEDRSFATPTHQDRKFDTRDRLGLHALNPISHSNVVSPTPSRDLSTRSLANVETSYGLTDATMYGGSARLSFAGNSHFGALSQDNFRLNPNNLPQAKHGDYSSGAGDSLSNPGNNQFLTMSESNPLFSHDRMFLTSFSQPHTSQAMSSFSFTPINRGRDHSRAVHDHEQRATGPNIKVEAHMCDDIENTPSSDVKQSTFTLNGIWDAQPTDNGVESHEDLGEQELDI</sequence>
<dbReference type="RefSeq" id="XP_044720719.1">
    <property type="nucleotide sequence ID" value="XM_044864187.1"/>
</dbReference>
<feature type="region of interest" description="Disordered" evidence="1">
    <location>
        <begin position="518"/>
        <end position="540"/>
    </location>
</feature>
<dbReference type="EMBL" id="JAIZPD010000005">
    <property type="protein sequence ID" value="KAH0963206.1"/>
    <property type="molecule type" value="Genomic_DNA"/>
</dbReference>
<proteinExistence type="predicted"/>
<name>A0A9P8MZN6_9HYPO</name>
<organism evidence="2 3">
    <name type="scientific">Hirsutella rhossiliensis</name>
    <dbReference type="NCBI Taxonomy" id="111463"/>
    <lineage>
        <taxon>Eukaryota</taxon>
        <taxon>Fungi</taxon>
        <taxon>Dikarya</taxon>
        <taxon>Ascomycota</taxon>
        <taxon>Pezizomycotina</taxon>
        <taxon>Sordariomycetes</taxon>
        <taxon>Hypocreomycetidae</taxon>
        <taxon>Hypocreales</taxon>
        <taxon>Ophiocordycipitaceae</taxon>
        <taxon>Hirsutella</taxon>
    </lineage>
</organism>
<evidence type="ECO:0000313" key="3">
    <source>
        <dbReference type="Proteomes" id="UP000824596"/>
    </source>
</evidence>
<keyword evidence="3" id="KW-1185">Reference proteome</keyword>
<evidence type="ECO:0000313" key="2">
    <source>
        <dbReference type="EMBL" id="KAH0963206.1"/>
    </source>
</evidence>
<dbReference type="Proteomes" id="UP000824596">
    <property type="component" value="Unassembled WGS sequence"/>
</dbReference>
<dbReference type="OrthoDB" id="5428259at2759"/>